<evidence type="ECO:0000313" key="3">
    <source>
        <dbReference type="Proteomes" id="UP000237105"/>
    </source>
</evidence>
<accession>A0A2P5BHX2</accession>
<keyword evidence="1" id="KW-0472">Membrane</keyword>
<proteinExistence type="predicted"/>
<evidence type="ECO:0000256" key="1">
    <source>
        <dbReference type="SAM" id="Phobius"/>
    </source>
</evidence>
<reference evidence="3" key="1">
    <citation type="submission" date="2016-06" db="EMBL/GenBank/DDBJ databases">
        <title>Parallel loss of symbiosis genes in relatives of nitrogen-fixing non-legume Parasponia.</title>
        <authorList>
            <person name="Van Velzen R."/>
            <person name="Holmer R."/>
            <person name="Bu F."/>
            <person name="Rutten L."/>
            <person name="Van Zeijl A."/>
            <person name="Liu W."/>
            <person name="Santuari L."/>
            <person name="Cao Q."/>
            <person name="Sharma T."/>
            <person name="Shen D."/>
            <person name="Roswanjaya Y."/>
            <person name="Wardhani T."/>
            <person name="Kalhor M.S."/>
            <person name="Jansen J."/>
            <person name="Van den Hoogen J."/>
            <person name="Gungor B."/>
            <person name="Hartog M."/>
            <person name="Hontelez J."/>
            <person name="Verver J."/>
            <person name="Yang W.-C."/>
            <person name="Schijlen E."/>
            <person name="Repin R."/>
            <person name="Schilthuizen M."/>
            <person name="Schranz E."/>
            <person name="Heidstra R."/>
            <person name="Miyata K."/>
            <person name="Fedorova E."/>
            <person name="Kohlen W."/>
            <person name="Bisseling T."/>
            <person name="Smit S."/>
            <person name="Geurts R."/>
        </authorList>
    </citation>
    <scope>NUCLEOTIDE SEQUENCE [LARGE SCALE GENOMIC DNA]</scope>
    <source>
        <strain evidence="3">cv. WU1-14</strain>
    </source>
</reference>
<sequence length="157" mass="17493">MTAALFTIAMTAALFTIVMTAILFTIAMTATIFTSIHIYINNLALEILISIISLHTSHLIAYIAIIVFSDNHTPPYEYTYHLELMNFKNFISAHAERTLLIIMVLTPMFDFSGSPSAIDIIQCTPYINAKPMPMWKLAATNYDTSSFMASLEISGMP</sequence>
<organism evidence="2 3">
    <name type="scientific">Parasponia andersonii</name>
    <name type="common">Sponia andersonii</name>
    <dbReference type="NCBI Taxonomy" id="3476"/>
    <lineage>
        <taxon>Eukaryota</taxon>
        <taxon>Viridiplantae</taxon>
        <taxon>Streptophyta</taxon>
        <taxon>Embryophyta</taxon>
        <taxon>Tracheophyta</taxon>
        <taxon>Spermatophyta</taxon>
        <taxon>Magnoliopsida</taxon>
        <taxon>eudicotyledons</taxon>
        <taxon>Gunneridae</taxon>
        <taxon>Pentapetalae</taxon>
        <taxon>rosids</taxon>
        <taxon>fabids</taxon>
        <taxon>Rosales</taxon>
        <taxon>Cannabaceae</taxon>
        <taxon>Parasponia</taxon>
    </lineage>
</organism>
<name>A0A2P5BHX2_PARAD</name>
<dbReference type="Proteomes" id="UP000237105">
    <property type="component" value="Unassembled WGS sequence"/>
</dbReference>
<gene>
    <name evidence="2" type="ORF">PanWU01x14_237960</name>
</gene>
<protein>
    <submittedName>
        <fullName evidence="2">Uncharacterized protein</fullName>
    </submittedName>
</protein>
<comment type="caution">
    <text evidence="2">The sequence shown here is derived from an EMBL/GenBank/DDBJ whole genome shotgun (WGS) entry which is preliminary data.</text>
</comment>
<keyword evidence="3" id="KW-1185">Reference proteome</keyword>
<evidence type="ECO:0000313" key="2">
    <source>
        <dbReference type="EMBL" id="PON48401.1"/>
    </source>
</evidence>
<dbReference type="AlphaFoldDB" id="A0A2P5BHX2"/>
<dbReference type="EMBL" id="JXTB01000278">
    <property type="protein sequence ID" value="PON48401.1"/>
    <property type="molecule type" value="Genomic_DNA"/>
</dbReference>
<keyword evidence="1" id="KW-0812">Transmembrane</keyword>
<keyword evidence="1" id="KW-1133">Transmembrane helix</keyword>
<feature type="transmembrane region" description="Helical" evidence="1">
    <location>
        <begin position="45"/>
        <end position="68"/>
    </location>
</feature>
<feature type="transmembrane region" description="Helical" evidence="1">
    <location>
        <begin position="6"/>
        <end position="33"/>
    </location>
</feature>